<dbReference type="Proteomes" id="UP000198323">
    <property type="component" value="Unassembled WGS sequence"/>
</dbReference>
<dbReference type="STRING" id="9009.A0A226NII6"/>
<evidence type="ECO:0000256" key="2">
    <source>
        <dbReference type="SAM" id="MobiDB-lite"/>
    </source>
</evidence>
<dbReference type="InterPro" id="IPR050394">
    <property type="entry name" value="Homeobox_NK-like"/>
</dbReference>
<evidence type="ECO:0008006" key="5">
    <source>
        <dbReference type="Google" id="ProtNLM"/>
    </source>
</evidence>
<gene>
    <name evidence="3" type="ORF">ASZ78_010929</name>
</gene>
<dbReference type="GO" id="GO:0030154">
    <property type="term" value="P:cell differentiation"/>
    <property type="evidence" value="ECO:0007669"/>
    <property type="project" value="TreeGrafter"/>
</dbReference>
<dbReference type="OrthoDB" id="6159439at2759"/>
<feature type="compositionally biased region" description="Basic and acidic residues" evidence="2">
    <location>
        <begin position="110"/>
        <end position="120"/>
    </location>
</feature>
<feature type="compositionally biased region" description="Low complexity" evidence="2">
    <location>
        <begin position="126"/>
        <end position="139"/>
    </location>
</feature>
<sequence>MMLPSPVTSTPFSVKDILNLEQQQQDPHYGAQLPHHLEHHFHPAACLLAAADGARFSDGEEEEEEEKLSYLSSVATPGGQADARLSADSYVHAVLRGSCEAPGPGEELDPTARDPSEYRPRRAPRTARSARSPPSVPSRGTPIWFQNRRYKCKRQRQDKSLELGGPAAPPPPRRVAVPVLVRDGKPCLGGSQGYSSAYNGPYSYNGFPAYGYGNAASYNPGYGCTYPAGSGGASVQAACSPAAAAGPFVNVGGLGGFGGGGQALHQAAAGPSCSQGALQGIRAW</sequence>
<organism evidence="3 4">
    <name type="scientific">Callipepla squamata</name>
    <name type="common">Scaled quail</name>
    <dbReference type="NCBI Taxonomy" id="9009"/>
    <lineage>
        <taxon>Eukaryota</taxon>
        <taxon>Metazoa</taxon>
        <taxon>Chordata</taxon>
        <taxon>Craniata</taxon>
        <taxon>Vertebrata</taxon>
        <taxon>Euteleostomi</taxon>
        <taxon>Archelosauria</taxon>
        <taxon>Archosauria</taxon>
        <taxon>Dinosauria</taxon>
        <taxon>Saurischia</taxon>
        <taxon>Theropoda</taxon>
        <taxon>Coelurosauria</taxon>
        <taxon>Aves</taxon>
        <taxon>Neognathae</taxon>
        <taxon>Galloanserae</taxon>
        <taxon>Galliformes</taxon>
        <taxon>Odontophoridae</taxon>
        <taxon>Callipepla</taxon>
    </lineage>
</organism>
<dbReference type="SUPFAM" id="SSF46689">
    <property type="entry name" value="Homeodomain-like"/>
    <property type="match status" value="1"/>
</dbReference>
<comment type="subcellular location">
    <subcellularLocation>
        <location evidence="1">Nucleus</location>
    </subcellularLocation>
</comment>
<comment type="caution">
    <text evidence="3">The sequence shown here is derived from an EMBL/GenBank/DDBJ whole genome shotgun (WGS) entry which is preliminary data.</text>
</comment>
<evidence type="ECO:0000313" key="4">
    <source>
        <dbReference type="Proteomes" id="UP000198323"/>
    </source>
</evidence>
<dbReference type="PANTHER" id="PTHR24340">
    <property type="entry name" value="HOMEOBOX PROTEIN NKX"/>
    <property type="match status" value="1"/>
</dbReference>
<proteinExistence type="predicted"/>
<dbReference type="GO" id="GO:0005634">
    <property type="term" value="C:nucleus"/>
    <property type="evidence" value="ECO:0007669"/>
    <property type="project" value="UniProtKB-SubCell"/>
</dbReference>
<protein>
    <recommendedName>
        <fullName evidence="5">Homeobox domain-containing protein</fullName>
    </recommendedName>
</protein>
<dbReference type="EMBL" id="MCFN01000040">
    <property type="protein sequence ID" value="OXB67371.1"/>
    <property type="molecule type" value="Genomic_DNA"/>
</dbReference>
<dbReference type="GO" id="GO:0000978">
    <property type="term" value="F:RNA polymerase II cis-regulatory region sequence-specific DNA binding"/>
    <property type="evidence" value="ECO:0007669"/>
    <property type="project" value="TreeGrafter"/>
</dbReference>
<dbReference type="PANTHER" id="PTHR24340:SF32">
    <property type="entry name" value="HOMEOBOX PROTEIN NKX-2.3"/>
    <property type="match status" value="1"/>
</dbReference>
<reference evidence="3 4" key="1">
    <citation type="submission" date="2016-07" db="EMBL/GenBank/DDBJ databases">
        <title>Disparate Historic Effective Population Sizes Predicted by Modern Levels of Genome Diversity for the Scaled Quail (Callipepla squamata) and the Northern Bobwhite (Colinus virginianus): Inferences from First and Second Generation Draft Genome Assemblies for Sympatric New World Quail.</title>
        <authorList>
            <person name="Oldeschulte D.L."/>
            <person name="Halley Y.A."/>
            <person name="Bhattarai E.K."/>
            <person name="Brashear W.A."/>
            <person name="Hill J."/>
            <person name="Metz R.P."/>
            <person name="Johnson C.D."/>
            <person name="Rollins D."/>
            <person name="Peterson M.J."/>
            <person name="Bickhart D.M."/>
            <person name="Decker J.E."/>
            <person name="Seabury C.M."/>
        </authorList>
    </citation>
    <scope>NUCLEOTIDE SEQUENCE [LARGE SCALE GENOMIC DNA]</scope>
    <source>
        <strain evidence="3 4">Texas</strain>
        <tissue evidence="3">Leg muscle</tissue>
    </source>
</reference>
<feature type="region of interest" description="Disordered" evidence="2">
    <location>
        <begin position="97"/>
        <end position="142"/>
    </location>
</feature>
<accession>A0A226NII6</accession>
<dbReference type="CDD" id="cd00086">
    <property type="entry name" value="homeodomain"/>
    <property type="match status" value="1"/>
</dbReference>
<name>A0A226NII6_CALSU</name>
<evidence type="ECO:0000256" key="1">
    <source>
        <dbReference type="ARBA" id="ARBA00004123"/>
    </source>
</evidence>
<evidence type="ECO:0000313" key="3">
    <source>
        <dbReference type="EMBL" id="OXB67371.1"/>
    </source>
</evidence>
<dbReference type="InterPro" id="IPR009057">
    <property type="entry name" value="Homeodomain-like_sf"/>
</dbReference>
<dbReference type="InterPro" id="IPR001356">
    <property type="entry name" value="HD"/>
</dbReference>
<keyword evidence="4" id="KW-1185">Reference proteome</keyword>
<dbReference type="GO" id="GO:0000981">
    <property type="term" value="F:DNA-binding transcription factor activity, RNA polymerase II-specific"/>
    <property type="evidence" value="ECO:0007669"/>
    <property type="project" value="TreeGrafter"/>
</dbReference>
<dbReference type="AlphaFoldDB" id="A0A226NII6"/>